<sequence>MYLWIHLVFAIILVILISLSVFKQNNFKIYMMISRVTYLVFLITGIVLFFKAYSRDPLLAILKVLAALLFIGMLEMTFAEKTKGRLTKWMVISLFIALILLFIIGLITAGGRPFI</sequence>
<reference evidence="6 7" key="1">
    <citation type="journal article" date="2022" name="Int. J. Syst. Evol. Microbiol.">
        <title>Apilactobacillus apisilvae sp. nov., Nicolia spurrieriana gen. nov. sp. nov., Bombilactobacillus folatiphilus sp. nov. and Bombilactobacillus thymidiniphilus sp. nov., four new lactic acid bacterial isolates from stingless bees Tetragonula carbonaria and Austroplebeia australis.</title>
        <authorList>
            <person name="Oliphant S.A."/>
            <person name="Watson-Haigh N.S."/>
            <person name="Sumby K.M."/>
            <person name="Gardner J."/>
            <person name="Groom S."/>
            <person name="Jiranek V."/>
        </authorList>
    </citation>
    <scope>NUCLEOTIDE SEQUENCE [LARGE SCALE GENOMIC DNA]</scope>
    <source>
        <strain evidence="6 7">SG5_A10</strain>
    </source>
</reference>
<evidence type="ECO:0000256" key="3">
    <source>
        <dbReference type="ARBA" id="ARBA00022989"/>
    </source>
</evidence>
<feature type="transmembrane region" description="Helical" evidence="5">
    <location>
        <begin position="89"/>
        <end position="109"/>
    </location>
</feature>
<evidence type="ECO:0000313" key="6">
    <source>
        <dbReference type="EMBL" id="UQS84742.1"/>
    </source>
</evidence>
<keyword evidence="7" id="KW-1185">Reference proteome</keyword>
<keyword evidence="3 5" id="KW-1133">Transmembrane helix</keyword>
<evidence type="ECO:0000313" key="7">
    <source>
        <dbReference type="Proteomes" id="UP000831859"/>
    </source>
</evidence>
<feature type="transmembrane region" description="Helical" evidence="5">
    <location>
        <begin position="58"/>
        <end position="77"/>
    </location>
</feature>
<dbReference type="Proteomes" id="UP000831859">
    <property type="component" value="Chromosome"/>
</dbReference>
<keyword evidence="2 5" id="KW-0812">Transmembrane</keyword>
<gene>
    <name evidence="6" type="ORF">MOO46_05710</name>
</gene>
<evidence type="ECO:0000256" key="5">
    <source>
        <dbReference type="SAM" id="Phobius"/>
    </source>
</evidence>
<feature type="transmembrane region" description="Helical" evidence="5">
    <location>
        <begin position="29"/>
        <end position="52"/>
    </location>
</feature>
<keyword evidence="4 5" id="KW-0472">Membrane</keyword>
<evidence type="ECO:0000256" key="4">
    <source>
        <dbReference type="ARBA" id="ARBA00023136"/>
    </source>
</evidence>
<evidence type="ECO:0000256" key="1">
    <source>
        <dbReference type="ARBA" id="ARBA00022475"/>
    </source>
</evidence>
<accession>A0ABY4PGL1</accession>
<protein>
    <submittedName>
        <fullName evidence="6">YisL family protein</fullName>
    </submittedName>
</protein>
<evidence type="ECO:0000256" key="2">
    <source>
        <dbReference type="ARBA" id="ARBA00022692"/>
    </source>
</evidence>
<dbReference type="RefSeq" id="WP_249510726.1">
    <property type="nucleotide sequence ID" value="NZ_CP093362.1"/>
</dbReference>
<organism evidence="6 7">
    <name type="scientific">Apilactobacillus apisilvae</name>
    <dbReference type="NCBI Taxonomy" id="2923364"/>
    <lineage>
        <taxon>Bacteria</taxon>
        <taxon>Bacillati</taxon>
        <taxon>Bacillota</taxon>
        <taxon>Bacilli</taxon>
        <taxon>Lactobacillales</taxon>
        <taxon>Lactobacillaceae</taxon>
        <taxon>Apilactobacillus</taxon>
    </lineage>
</organism>
<proteinExistence type="predicted"/>
<dbReference type="Pfam" id="PF07457">
    <property type="entry name" value="DUF1516"/>
    <property type="match status" value="1"/>
</dbReference>
<name>A0ABY4PGL1_9LACO</name>
<keyword evidence="1" id="KW-1003">Cell membrane</keyword>
<feature type="transmembrane region" description="Helical" evidence="5">
    <location>
        <begin position="6"/>
        <end position="22"/>
    </location>
</feature>
<dbReference type="EMBL" id="CP093362">
    <property type="protein sequence ID" value="UQS84742.1"/>
    <property type="molecule type" value="Genomic_DNA"/>
</dbReference>
<dbReference type="InterPro" id="IPR010899">
    <property type="entry name" value="UPF0344"/>
</dbReference>